<organism evidence="3">
    <name type="scientific">freshwater metagenome</name>
    <dbReference type="NCBI Taxonomy" id="449393"/>
    <lineage>
        <taxon>unclassified sequences</taxon>
        <taxon>metagenomes</taxon>
        <taxon>ecological metagenomes</taxon>
    </lineage>
</organism>
<dbReference type="InterPro" id="IPR002347">
    <property type="entry name" value="SDR_fam"/>
</dbReference>
<name>A0A6J6DZT7_9ZZZZ</name>
<dbReference type="Pfam" id="PF13561">
    <property type="entry name" value="adh_short_C2"/>
    <property type="match status" value="1"/>
</dbReference>
<dbReference type="SUPFAM" id="SSF51735">
    <property type="entry name" value="NAD(P)-binding Rossmann-fold domains"/>
    <property type="match status" value="1"/>
</dbReference>
<reference evidence="3" key="1">
    <citation type="submission" date="2020-05" db="EMBL/GenBank/DDBJ databases">
        <authorList>
            <person name="Chiriac C."/>
            <person name="Salcher M."/>
            <person name="Ghai R."/>
            <person name="Kavagutti S V."/>
        </authorList>
    </citation>
    <scope>NUCLEOTIDE SEQUENCE</scope>
</reference>
<dbReference type="PRINTS" id="PR00080">
    <property type="entry name" value="SDRFAMILY"/>
</dbReference>
<dbReference type="InterPro" id="IPR036291">
    <property type="entry name" value="NAD(P)-bd_dom_sf"/>
</dbReference>
<proteinExistence type="inferred from homology"/>
<accession>A0A6J6DZT7</accession>
<gene>
    <name evidence="3" type="ORF">UFOPK1740_00106</name>
</gene>
<comment type="similarity">
    <text evidence="1">Belongs to the short-chain dehydrogenases/reductases (SDR) family.</text>
</comment>
<evidence type="ECO:0000313" key="3">
    <source>
        <dbReference type="EMBL" id="CAB4569612.1"/>
    </source>
</evidence>
<dbReference type="AlphaFoldDB" id="A0A6J6DZT7"/>
<dbReference type="EMBL" id="CAEZTU010000002">
    <property type="protein sequence ID" value="CAB4569612.1"/>
    <property type="molecule type" value="Genomic_DNA"/>
</dbReference>
<evidence type="ECO:0000256" key="1">
    <source>
        <dbReference type="ARBA" id="ARBA00006484"/>
    </source>
</evidence>
<evidence type="ECO:0000256" key="2">
    <source>
        <dbReference type="ARBA" id="ARBA00023002"/>
    </source>
</evidence>
<dbReference type="Gene3D" id="3.40.50.720">
    <property type="entry name" value="NAD(P)-binding Rossmann-like Domain"/>
    <property type="match status" value="1"/>
</dbReference>
<dbReference type="PANTHER" id="PTHR42760:SF133">
    <property type="entry name" value="3-OXOACYL-[ACYL-CARRIER-PROTEIN] REDUCTASE"/>
    <property type="match status" value="1"/>
</dbReference>
<dbReference type="PANTHER" id="PTHR42760">
    <property type="entry name" value="SHORT-CHAIN DEHYDROGENASES/REDUCTASES FAMILY MEMBER"/>
    <property type="match status" value="1"/>
</dbReference>
<keyword evidence="2" id="KW-0560">Oxidoreductase</keyword>
<sequence length="267" mass="29114">MTSIKELSNLGNRRALITGANGALGRIFADTLAELGADLILVDLPSSDFRKHCDELFNRWGVSVDHYECDLAIQEQRIELISNLKIILSDLSILVNNAALVGSADLKGWAVSFEEQSIDTWRKALEVNLTAVFELSQGLIPLLRKGEGANIINISSIYGLHGPDWNLYTNTNMGNPAAYAASKSGVIGLTRWLSTTVSPEVRVNSIAPGGILRDQPEGFIQRYCEKVPLGRMGEVDDFRGILAFLASDLSKYVTGQVFSVDGGWNIS</sequence>
<dbReference type="PRINTS" id="PR00081">
    <property type="entry name" value="GDHRDH"/>
</dbReference>
<protein>
    <submittedName>
        <fullName evidence="3">Unannotated protein</fullName>
    </submittedName>
</protein>
<dbReference type="GO" id="GO:0016616">
    <property type="term" value="F:oxidoreductase activity, acting on the CH-OH group of donors, NAD or NADP as acceptor"/>
    <property type="evidence" value="ECO:0007669"/>
    <property type="project" value="TreeGrafter"/>
</dbReference>